<dbReference type="PANTHER" id="PTHR10694:SF142">
    <property type="entry name" value="LYSINE-SPECIFIC DEMETHYLASE 4A-RELATED"/>
    <property type="match status" value="1"/>
</dbReference>
<comment type="cofactor">
    <cofactor evidence="1">
        <name>Fe(2+)</name>
        <dbReference type="ChEBI" id="CHEBI:29033"/>
    </cofactor>
</comment>
<evidence type="ECO:0000256" key="10">
    <source>
        <dbReference type="ARBA" id="ARBA00023015"/>
    </source>
</evidence>
<keyword evidence="10" id="KW-0805">Transcription regulation</keyword>
<keyword evidence="8" id="KW-0560">Oxidoreductase</keyword>
<dbReference type="FunFam" id="2.60.120.650:FF:000048">
    <property type="entry name" value="Lysine-specific demethylase 4A"/>
    <property type="match status" value="1"/>
</dbReference>
<organism evidence="17 18">
    <name type="scientific">Drosophila hydei</name>
    <name type="common">Fruit fly</name>
    <dbReference type="NCBI Taxonomy" id="7224"/>
    <lineage>
        <taxon>Eukaryota</taxon>
        <taxon>Metazoa</taxon>
        <taxon>Ecdysozoa</taxon>
        <taxon>Arthropoda</taxon>
        <taxon>Hexapoda</taxon>
        <taxon>Insecta</taxon>
        <taxon>Pterygota</taxon>
        <taxon>Neoptera</taxon>
        <taxon>Endopterygota</taxon>
        <taxon>Diptera</taxon>
        <taxon>Brachycera</taxon>
        <taxon>Muscomorpha</taxon>
        <taxon>Ephydroidea</taxon>
        <taxon>Drosophilidae</taxon>
        <taxon>Drosophila</taxon>
    </lineage>
</organism>
<evidence type="ECO:0000256" key="3">
    <source>
        <dbReference type="ARBA" id="ARBA00012900"/>
    </source>
</evidence>
<dbReference type="GO" id="GO:0046872">
    <property type="term" value="F:metal ion binding"/>
    <property type="evidence" value="ECO:0007669"/>
    <property type="project" value="UniProtKB-KW"/>
</dbReference>
<keyword evidence="9" id="KW-0408">Iron</keyword>
<comment type="catalytic activity">
    <reaction evidence="13">
        <text>N(6),N(6),N(6)-trimethyl-L-lysyl(9)-[histone H3] + 2 2-oxoglutarate + 2 O2 = N(6)-methyl-L-lysyl(9)-[histone H3] + 2 formaldehyde + 2 succinate + 2 CO2</text>
        <dbReference type="Rhea" id="RHEA:60200"/>
        <dbReference type="Rhea" id="RHEA-COMP:15538"/>
        <dbReference type="Rhea" id="RHEA-COMP:15542"/>
        <dbReference type="ChEBI" id="CHEBI:15379"/>
        <dbReference type="ChEBI" id="CHEBI:16526"/>
        <dbReference type="ChEBI" id="CHEBI:16810"/>
        <dbReference type="ChEBI" id="CHEBI:16842"/>
        <dbReference type="ChEBI" id="CHEBI:30031"/>
        <dbReference type="ChEBI" id="CHEBI:61929"/>
        <dbReference type="ChEBI" id="CHEBI:61961"/>
        <dbReference type="EC" id="1.14.11.66"/>
    </reaction>
</comment>
<dbReference type="PANTHER" id="PTHR10694">
    <property type="entry name" value="LYSINE-SPECIFIC DEMETHYLASE"/>
    <property type="match status" value="1"/>
</dbReference>
<dbReference type="CTD" id="9682"/>
<accession>A0A6J1M3W9</accession>
<evidence type="ECO:0000256" key="4">
    <source>
        <dbReference type="ARBA" id="ARBA00022723"/>
    </source>
</evidence>
<keyword evidence="6" id="KW-0156">Chromatin regulator</keyword>
<evidence type="ECO:0000256" key="5">
    <source>
        <dbReference type="ARBA" id="ARBA00022833"/>
    </source>
</evidence>
<evidence type="ECO:0000313" key="17">
    <source>
        <dbReference type="Proteomes" id="UP000504633"/>
    </source>
</evidence>
<dbReference type="EC" id="1.14.11.66" evidence="3"/>
<keyword evidence="12" id="KW-0539">Nucleus</keyword>
<dbReference type="GeneID" id="111599885"/>
<keyword evidence="11" id="KW-0804">Transcription</keyword>
<keyword evidence="5" id="KW-0862">Zinc</keyword>
<evidence type="ECO:0000259" key="15">
    <source>
        <dbReference type="PROSITE" id="PS51183"/>
    </source>
</evidence>
<dbReference type="RefSeq" id="XP_023171473.1">
    <property type="nucleotide sequence ID" value="XM_023315705.2"/>
</dbReference>
<dbReference type="GO" id="GO:0140681">
    <property type="term" value="F:histone H3K36me2/H3K36me3 demethylase activity"/>
    <property type="evidence" value="ECO:0007669"/>
    <property type="project" value="UniProtKB-ARBA"/>
</dbReference>
<gene>
    <name evidence="18" type="primary">LOC111599885</name>
</gene>
<feature type="domain" description="JmjN" evidence="15">
    <location>
        <begin position="20"/>
        <end position="62"/>
    </location>
</feature>
<comment type="function">
    <text evidence="14">Probable histone demethylase that specifically demethylates 'Lys-9' and 'Lys-36' residues of histone H3, thereby playing a central role in histone code. Demethylation of Lys residue generates formaldehyde and succinate.</text>
</comment>
<dbReference type="InterPro" id="IPR003349">
    <property type="entry name" value="JmjN"/>
</dbReference>
<evidence type="ECO:0000256" key="13">
    <source>
        <dbReference type="ARBA" id="ARBA00049349"/>
    </source>
</evidence>
<evidence type="ECO:0000256" key="2">
    <source>
        <dbReference type="ARBA" id="ARBA00009711"/>
    </source>
</evidence>
<dbReference type="SMART" id="SM00558">
    <property type="entry name" value="JmjC"/>
    <property type="match status" value="1"/>
</dbReference>
<evidence type="ECO:0000256" key="7">
    <source>
        <dbReference type="ARBA" id="ARBA00022964"/>
    </source>
</evidence>
<evidence type="ECO:0000313" key="18">
    <source>
        <dbReference type="RefSeq" id="XP_023171473.1"/>
    </source>
</evidence>
<evidence type="ECO:0000256" key="1">
    <source>
        <dbReference type="ARBA" id="ARBA00001954"/>
    </source>
</evidence>
<dbReference type="GO" id="GO:0005634">
    <property type="term" value="C:nucleus"/>
    <property type="evidence" value="ECO:0007669"/>
    <property type="project" value="TreeGrafter"/>
</dbReference>
<dbReference type="PROSITE" id="PS51184">
    <property type="entry name" value="JMJC"/>
    <property type="match status" value="1"/>
</dbReference>
<dbReference type="AlphaFoldDB" id="A0A6J1M3W9"/>
<dbReference type="SUPFAM" id="SSF51197">
    <property type="entry name" value="Clavaminate synthase-like"/>
    <property type="match status" value="1"/>
</dbReference>
<dbReference type="GO" id="GO:0048512">
    <property type="term" value="P:circadian behavior"/>
    <property type="evidence" value="ECO:0007669"/>
    <property type="project" value="UniProtKB-ARBA"/>
</dbReference>
<keyword evidence="17" id="KW-1185">Reference proteome</keyword>
<dbReference type="GO" id="GO:0010468">
    <property type="term" value="P:regulation of gene expression"/>
    <property type="evidence" value="ECO:0007669"/>
    <property type="project" value="TreeGrafter"/>
</dbReference>
<evidence type="ECO:0000256" key="8">
    <source>
        <dbReference type="ARBA" id="ARBA00023002"/>
    </source>
</evidence>
<evidence type="ECO:0000256" key="11">
    <source>
        <dbReference type="ARBA" id="ARBA00023163"/>
    </source>
</evidence>
<comment type="similarity">
    <text evidence="2">Belongs to the JHDM3 histone demethylase family.</text>
</comment>
<dbReference type="PROSITE" id="PS51183">
    <property type="entry name" value="JMJN"/>
    <property type="match status" value="1"/>
</dbReference>
<reference evidence="18" key="1">
    <citation type="submission" date="2025-08" db="UniProtKB">
        <authorList>
            <consortium name="RefSeq"/>
        </authorList>
    </citation>
    <scope>IDENTIFICATION</scope>
    <source>
        <strain evidence="18">15085-1641.00</strain>
        <tissue evidence="18">Whole body</tissue>
    </source>
</reference>
<dbReference type="KEGG" id="dhe:111599885"/>
<evidence type="ECO:0000256" key="6">
    <source>
        <dbReference type="ARBA" id="ARBA00022853"/>
    </source>
</evidence>
<dbReference type="Pfam" id="PF02375">
    <property type="entry name" value="JmjN"/>
    <property type="match status" value="1"/>
</dbReference>
<keyword evidence="4" id="KW-0479">Metal-binding</keyword>
<dbReference type="Pfam" id="PF02373">
    <property type="entry name" value="JmjC"/>
    <property type="match status" value="1"/>
</dbReference>
<dbReference type="GO" id="GO:0000785">
    <property type="term" value="C:chromatin"/>
    <property type="evidence" value="ECO:0007669"/>
    <property type="project" value="TreeGrafter"/>
</dbReference>
<keyword evidence="7" id="KW-0223">Dioxygenase</keyword>
<evidence type="ECO:0000259" key="16">
    <source>
        <dbReference type="PROSITE" id="PS51184"/>
    </source>
</evidence>
<dbReference type="InterPro" id="IPR003347">
    <property type="entry name" value="JmjC_dom"/>
</dbReference>
<dbReference type="OrthoDB" id="9547406at2759"/>
<sequence length="504" mass="57810">MSTRLSFGDEGAQTNSIPRIMTFRPSYEEFVNFAEYIEYIESRGAHKAGLVKIIPPVEWKPRRSGYDIENINMTIPAPICQVVTGAHGVYQQINIQQRRQMTLRQFMEKANSELHQTPRHFDYDDLERKYWKNITYISPLYAADVKGTLSDEDLSVWNIGRLDTILNLVNTDYGIEIDGVNTAYLYFGMWKSSFAWHTEDMDLYSINYLHFGAPKTWYAIPPIYGRRLEKLANETFVENYQECNAYLRHKMTMISPKVLRQHNIPYNKITQEAGEIMITFPFGYHAGFNHGFNGAESTNFASKRWIEYGKRASICRCRSDMVKISMETFVRHFQPERYDNWLKGEDYGCHPEEPGKICAAAPPTINEYKITQESSHPSKSKNLHQQKRGCSLAEVNVNSDVDAAVAADEEEDKTSVSSRSSSNLKQAVVKLRKLPSVLPVAQSTTPASTNKKYDFNSIAVVRVKRLWNALPCEKPGTNLLPNGVVKNTKRMRFQTKVLTLEDED</sequence>
<evidence type="ECO:0000256" key="14">
    <source>
        <dbReference type="ARBA" id="ARBA00053408"/>
    </source>
</evidence>
<dbReference type="Proteomes" id="UP000504633">
    <property type="component" value="Unplaced"/>
</dbReference>
<protein>
    <recommendedName>
        <fullName evidence="3">[histone H3]-trimethyl-L-lysine(9) demethylase</fullName>
        <ecNumber evidence="3">1.14.11.66</ecNumber>
    </recommendedName>
</protein>
<dbReference type="OMA" id="RASICKC"/>
<name>A0A6J1M3W9_DROHY</name>
<evidence type="ECO:0000256" key="12">
    <source>
        <dbReference type="ARBA" id="ARBA00023242"/>
    </source>
</evidence>
<dbReference type="GO" id="GO:0140684">
    <property type="term" value="F:histone H3K9me2/H3K9me3 demethylase activity"/>
    <property type="evidence" value="ECO:0007669"/>
    <property type="project" value="UniProtKB-EC"/>
</dbReference>
<feature type="domain" description="JmjC" evidence="16">
    <location>
        <begin position="151"/>
        <end position="317"/>
    </location>
</feature>
<dbReference type="Gene3D" id="2.60.120.650">
    <property type="entry name" value="Cupin"/>
    <property type="match status" value="1"/>
</dbReference>
<proteinExistence type="inferred from homology"/>
<dbReference type="SMART" id="SM00545">
    <property type="entry name" value="JmjN"/>
    <property type="match status" value="1"/>
</dbReference>
<evidence type="ECO:0000256" key="9">
    <source>
        <dbReference type="ARBA" id="ARBA00023004"/>
    </source>
</evidence>